<dbReference type="PROSITE" id="PS50983">
    <property type="entry name" value="FE_B12_PBP"/>
    <property type="match status" value="1"/>
</dbReference>
<evidence type="ECO:0000256" key="1">
    <source>
        <dbReference type="ARBA" id="ARBA00004196"/>
    </source>
</evidence>
<evidence type="ECO:0000256" key="5">
    <source>
        <dbReference type="SAM" id="MobiDB-lite"/>
    </source>
</evidence>
<accession>A0ABX5FLJ7</accession>
<dbReference type="Pfam" id="PF01497">
    <property type="entry name" value="Peripla_BP_2"/>
    <property type="match status" value="1"/>
</dbReference>
<keyword evidence="9" id="KW-1185">Reference proteome</keyword>
<evidence type="ECO:0000256" key="4">
    <source>
        <dbReference type="ARBA" id="ARBA00022729"/>
    </source>
</evidence>
<gene>
    <name evidence="8" type="ORF">C7R92_25690</name>
</gene>
<dbReference type="PROSITE" id="PS51257">
    <property type="entry name" value="PROKAR_LIPOPROTEIN"/>
    <property type="match status" value="1"/>
</dbReference>
<name>A0ABX5FLJ7_9BACL</name>
<feature type="domain" description="Fe/B12 periplasmic-binding" evidence="7">
    <location>
        <begin position="72"/>
        <end position="338"/>
    </location>
</feature>
<sequence>MRKTSLRLMLGAMLSAVMLVTGCGGQATSTSSSSSSTPAASTSTPAPAPAASEEREVKHFMGSTKIKGTPQRVVALTSESTEAVLALGITPVGAVMSGLGKPGDPWHPHIKEKMKDAVELGDENQPNVELIASLKPDLILGTKGRQGQEKVYAQLSAIAPTVFSEDLVGRWKINFALYSEALNKKAEGDKLMADFDKKIEEAKGKLGDKTKMKVSVVRFVAGKTRLYLKDTFSGVVLSQLGLARPASQDIDEFKKDIPKELMTEMDGDVMFYWIGDYSGDGSANKYTEEWMKDPLYQKLNVAKNNKAFQVDEVIWNVGGGILSAELLVDDIVERFSKL</sequence>
<comment type="caution">
    <text evidence="8">The sequence shown here is derived from an EMBL/GenBank/DDBJ whole genome shotgun (WGS) entry which is preliminary data.</text>
</comment>
<dbReference type="PANTHER" id="PTHR30532">
    <property type="entry name" value="IRON III DICITRATE-BINDING PERIPLASMIC PROTEIN"/>
    <property type="match status" value="1"/>
</dbReference>
<feature type="compositionally biased region" description="Low complexity" evidence="5">
    <location>
        <begin position="27"/>
        <end position="51"/>
    </location>
</feature>
<dbReference type="Gene3D" id="3.40.50.1980">
    <property type="entry name" value="Nitrogenase molybdenum iron protein domain"/>
    <property type="match status" value="2"/>
</dbReference>
<evidence type="ECO:0000259" key="7">
    <source>
        <dbReference type="PROSITE" id="PS50983"/>
    </source>
</evidence>
<feature type="signal peptide" evidence="6">
    <location>
        <begin position="1"/>
        <end position="29"/>
    </location>
</feature>
<feature type="region of interest" description="Disordered" evidence="5">
    <location>
        <begin position="25"/>
        <end position="53"/>
    </location>
</feature>
<evidence type="ECO:0000256" key="3">
    <source>
        <dbReference type="ARBA" id="ARBA00022448"/>
    </source>
</evidence>
<evidence type="ECO:0000313" key="8">
    <source>
        <dbReference type="EMBL" id="PSK05309.1"/>
    </source>
</evidence>
<evidence type="ECO:0000256" key="2">
    <source>
        <dbReference type="ARBA" id="ARBA00008814"/>
    </source>
</evidence>
<dbReference type="CDD" id="cd01146">
    <property type="entry name" value="FhuD"/>
    <property type="match status" value="1"/>
</dbReference>
<dbReference type="InterPro" id="IPR051313">
    <property type="entry name" value="Bact_iron-sidero_bind"/>
</dbReference>
<dbReference type="InterPro" id="IPR002491">
    <property type="entry name" value="ABC_transptr_periplasmic_BD"/>
</dbReference>
<dbReference type="SUPFAM" id="SSF53807">
    <property type="entry name" value="Helical backbone' metal receptor"/>
    <property type="match status" value="1"/>
</dbReference>
<protein>
    <submittedName>
        <fullName evidence="8">ABC transporter substrate-binding protein</fullName>
    </submittedName>
</protein>
<comment type="subcellular location">
    <subcellularLocation>
        <location evidence="1">Cell envelope</location>
    </subcellularLocation>
</comment>
<dbReference type="EMBL" id="PXZO01000055">
    <property type="protein sequence ID" value="PSK05309.1"/>
    <property type="molecule type" value="Genomic_DNA"/>
</dbReference>
<feature type="chain" id="PRO_5045147224" evidence="6">
    <location>
        <begin position="30"/>
        <end position="338"/>
    </location>
</feature>
<comment type="similarity">
    <text evidence="2">Belongs to the bacterial solute-binding protein 8 family.</text>
</comment>
<dbReference type="RefSeq" id="WP_106836109.1">
    <property type="nucleotide sequence ID" value="NZ_JARMEW010000038.1"/>
</dbReference>
<evidence type="ECO:0000256" key="6">
    <source>
        <dbReference type="SAM" id="SignalP"/>
    </source>
</evidence>
<dbReference type="GeneID" id="95753485"/>
<proteinExistence type="inferred from homology"/>
<dbReference type="Proteomes" id="UP000241645">
    <property type="component" value="Unassembled WGS sequence"/>
</dbReference>
<dbReference type="PANTHER" id="PTHR30532:SF21">
    <property type="entry name" value="SIDEROPHORE-BINDING LIPOPROTEIN YFIY-RELATED"/>
    <property type="match status" value="1"/>
</dbReference>
<keyword evidence="3" id="KW-0813">Transport</keyword>
<reference evidence="8 9" key="1">
    <citation type="submission" date="2018-03" db="EMBL/GenBank/DDBJ databases">
        <title>Brevisbacillus phylogenomics.</title>
        <authorList>
            <person name="Dunlap C."/>
        </authorList>
    </citation>
    <scope>NUCLEOTIDE SEQUENCE [LARGE SCALE GENOMIC DNA]</scope>
    <source>
        <strain evidence="8 9">NRRL B-41110</strain>
    </source>
</reference>
<evidence type="ECO:0000313" key="9">
    <source>
        <dbReference type="Proteomes" id="UP000241645"/>
    </source>
</evidence>
<keyword evidence="4 6" id="KW-0732">Signal</keyword>
<organism evidence="8 9">
    <name type="scientific">Brevibacillus porteri</name>
    <dbReference type="NCBI Taxonomy" id="2126350"/>
    <lineage>
        <taxon>Bacteria</taxon>
        <taxon>Bacillati</taxon>
        <taxon>Bacillota</taxon>
        <taxon>Bacilli</taxon>
        <taxon>Bacillales</taxon>
        <taxon>Paenibacillaceae</taxon>
        <taxon>Brevibacillus</taxon>
    </lineage>
</organism>